<feature type="domain" description="Prion-inhibition and propagation HeLo" evidence="3">
    <location>
        <begin position="5"/>
        <end position="246"/>
    </location>
</feature>
<keyword evidence="7" id="KW-1185">Reference proteome</keyword>
<dbReference type="Pfam" id="PF25053">
    <property type="entry name" value="DUF7791"/>
    <property type="match status" value="1"/>
</dbReference>
<accession>A0A4Q4SJF9</accession>
<protein>
    <recommendedName>
        <fullName evidence="8">Prion-inhibition and propagation HeLo domain-containing protein</fullName>
    </recommendedName>
</protein>
<dbReference type="OrthoDB" id="443402at2759"/>
<feature type="region of interest" description="Disordered" evidence="2">
    <location>
        <begin position="970"/>
        <end position="1052"/>
    </location>
</feature>
<feature type="domain" description="DUF7791" evidence="5">
    <location>
        <begin position="586"/>
        <end position="711"/>
    </location>
</feature>
<dbReference type="InterPro" id="IPR038305">
    <property type="entry name" value="HeLo_sf"/>
</dbReference>
<evidence type="ECO:0000259" key="4">
    <source>
        <dbReference type="Pfam" id="PF24883"/>
    </source>
</evidence>
<comment type="caution">
    <text evidence="6">The sequence shown here is derived from an EMBL/GenBank/DDBJ whole genome shotgun (WGS) entry which is preliminary data.</text>
</comment>
<dbReference type="InterPro" id="IPR056693">
    <property type="entry name" value="DUF7791"/>
</dbReference>
<feature type="region of interest" description="Disordered" evidence="2">
    <location>
        <begin position="100"/>
        <end position="180"/>
    </location>
</feature>
<evidence type="ECO:0000313" key="7">
    <source>
        <dbReference type="Proteomes" id="UP000293823"/>
    </source>
</evidence>
<dbReference type="InterPro" id="IPR029498">
    <property type="entry name" value="HeLo_dom"/>
</dbReference>
<feature type="compositionally biased region" description="Polar residues" evidence="2">
    <location>
        <begin position="141"/>
        <end position="151"/>
    </location>
</feature>
<dbReference type="Pfam" id="PF14479">
    <property type="entry name" value="HeLo"/>
    <property type="match status" value="1"/>
</dbReference>
<evidence type="ECO:0000256" key="2">
    <source>
        <dbReference type="SAM" id="MobiDB-lite"/>
    </source>
</evidence>
<evidence type="ECO:0000259" key="5">
    <source>
        <dbReference type="Pfam" id="PF25053"/>
    </source>
</evidence>
<dbReference type="InterPro" id="IPR027417">
    <property type="entry name" value="P-loop_NTPase"/>
</dbReference>
<keyword evidence="1" id="KW-0677">Repeat</keyword>
<evidence type="ECO:0000313" key="6">
    <source>
        <dbReference type="EMBL" id="RYO70795.1"/>
    </source>
</evidence>
<evidence type="ECO:0008006" key="8">
    <source>
        <dbReference type="Google" id="ProtNLM"/>
    </source>
</evidence>
<feature type="domain" description="Nephrocystin 3-like N-terminal" evidence="4">
    <location>
        <begin position="316"/>
        <end position="477"/>
    </location>
</feature>
<feature type="compositionally biased region" description="Low complexity" evidence="2">
    <location>
        <begin position="979"/>
        <end position="990"/>
    </location>
</feature>
<organism evidence="6 7">
    <name type="scientific">Alternaria arborescens</name>
    <dbReference type="NCBI Taxonomy" id="156630"/>
    <lineage>
        <taxon>Eukaryota</taxon>
        <taxon>Fungi</taxon>
        <taxon>Dikarya</taxon>
        <taxon>Ascomycota</taxon>
        <taxon>Pezizomycotina</taxon>
        <taxon>Dothideomycetes</taxon>
        <taxon>Pleosporomycetidae</taxon>
        <taxon>Pleosporales</taxon>
        <taxon>Pleosporineae</taxon>
        <taxon>Pleosporaceae</taxon>
        <taxon>Alternaria</taxon>
        <taxon>Alternaria sect. Alternaria</taxon>
    </lineage>
</organism>
<dbReference type="SUPFAM" id="SSF52540">
    <property type="entry name" value="P-loop containing nucleoside triphosphate hydrolases"/>
    <property type="match status" value="1"/>
</dbReference>
<gene>
    <name evidence="6" type="ORF">AA0113_g2853</name>
</gene>
<dbReference type="Proteomes" id="UP000293823">
    <property type="component" value="Unassembled WGS sequence"/>
</dbReference>
<dbReference type="AlphaFoldDB" id="A0A4Q4SJF9"/>
<sequence length="1052" mass="119435">MEVAGVVIGAVALIGVFEDCIELFSQIGAARSMENDYILLATRLDLQKAILLQWAERLRLYEAKEHDTRLDDPMLGPVIHKGLDCIRQLLQNGNVLQQRYGVRPTDSHETTDPQTVPDQRRLPNHLLGQIRKPKRQRSDVELSQPQSSNQYPGDDYTPKRARCSSRDQNDPLHPLPDRDYMAKPSRLDRIMWVIKDKDQFEGLIRKLSDLIADIDKAVPPRAGELPTRALLEYEIQGLKSVRELRIIMHASGSDNRDLAGITQQTIDRQCAKLILNRLWFRLIDDRKNNIAEAHLHTLNWAINPPASDVVWDDLGEWLRSGRDFYWISGKPGSGKSTLMKFLYGHPKVISDLKIWARGRQLTMAPFFLWNIGSVEQNSQEGLARGLLHHVLTENPTLISTVLPNMWQEAQSGSVDLQLPTNIETKTAFQRLGAATTTGAFAFFIDGLDEFTGNPRDGISFVKSLVTSSNIKILVSSRPIDTCVAAFSSAPTLRLQDLTKPDIEMYINDIVRSHPYVADSNYLCEMTVEGLIDDIRNKANGVFLWVVLACRTLLEGFEAFDNAEELQRRVEELPPELESLFRHILNSLPPRFLQQAAKLLQLCYLRRYRLSSEISAFTLAWAHEKDMKLCELDKFYPVKHSDRIEKCVMLEGRLRSRCRGLLEVQRDPKSKIPISVDFMHRTVFEFLDTPDVWTLDCMHIDDRQFDATTVLAYMSCYDLFLQDKSIRHEKRFAQETYYCLQEVQNDSPWNLPHLLNRVAFAFMRERGNAEPVFGPSQDILSLADASILLAVEFDLTSFFKDYDESRLDTEYALGSHGMSIRVRFNLLYHALAKPLMYGILDFARDTPCSTAIVDLLLRSGCDPNGSLVRLYYHLVFDDNMGIPKDSYTTPWDEWMNSAEGIYLGYANDDPLSGEEVSELALTTVLMIRAGANIVDHRNKLRETAESWLEIVKGSENSKDRETREYCNEIVEAATTDSEDNSSISSSNSEEILSATDTDHEEDNPSLLVSDNEEIPSAADTDLEENDPSRVSTDGEGDWNAVAVGSKDDPIQIE</sequence>
<dbReference type="PANTHER" id="PTHR10039:SF5">
    <property type="entry name" value="NACHT DOMAIN-CONTAINING PROTEIN"/>
    <property type="match status" value="1"/>
</dbReference>
<proteinExistence type="predicted"/>
<reference evidence="7" key="1">
    <citation type="journal article" date="2019" name="bioRxiv">
        <title>Genomics, evolutionary history and diagnostics of the Alternaria alternata species group including apple and Asian pear pathotypes.</title>
        <authorList>
            <person name="Armitage A.D."/>
            <person name="Cockerton H.M."/>
            <person name="Sreenivasaprasad S."/>
            <person name="Woodhall J.W."/>
            <person name="Lane C.R."/>
            <person name="Harrison R.J."/>
            <person name="Clarkson J.P."/>
        </authorList>
    </citation>
    <scope>NUCLEOTIDE SEQUENCE [LARGE SCALE GENOMIC DNA]</scope>
    <source>
        <strain evidence="7">RGR 97.0016</strain>
    </source>
</reference>
<dbReference type="InterPro" id="IPR056884">
    <property type="entry name" value="NPHP3-like_N"/>
</dbReference>
<evidence type="ECO:0000259" key="3">
    <source>
        <dbReference type="Pfam" id="PF14479"/>
    </source>
</evidence>
<dbReference type="Gene3D" id="3.40.50.300">
    <property type="entry name" value="P-loop containing nucleotide triphosphate hydrolases"/>
    <property type="match status" value="1"/>
</dbReference>
<dbReference type="PANTHER" id="PTHR10039">
    <property type="entry name" value="AMELOGENIN"/>
    <property type="match status" value="1"/>
</dbReference>
<feature type="compositionally biased region" description="Basic and acidic residues" evidence="2">
    <location>
        <begin position="164"/>
        <end position="180"/>
    </location>
</feature>
<dbReference type="EMBL" id="PEJP01000009">
    <property type="protein sequence ID" value="RYO70795.1"/>
    <property type="molecule type" value="Genomic_DNA"/>
</dbReference>
<dbReference type="Pfam" id="PF24883">
    <property type="entry name" value="NPHP3_N"/>
    <property type="match status" value="1"/>
</dbReference>
<name>A0A4Q4SJF9_9PLEO</name>
<dbReference type="Gene3D" id="1.20.120.1020">
    <property type="entry name" value="Prion-inhibition and propagation, HeLo domain"/>
    <property type="match status" value="1"/>
</dbReference>
<evidence type="ECO:0000256" key="1">
    <source>
        <dbReference type="ARBA" id="ARBA00022737"/>
    </source>
</evidence>